<protein>
    <submittedName>
        <fullName evidence="2">Uncharacterized protein</fullName>
    </submittedName>
</protein>
<dbReference type="EMBL" id="JAAMPI010002109">
    <property type="protein sequence ID" value="KAF4618394.1"/>
    <property type="molecule type" value="Genomic_DNA"/>
</dbReference>
<sequence>MWVLVMSCIASAWFIGVFVLACFSLAEVSGTRKWTGFYGSLVLDAFTAVAYVPGLVYASVVFARFRKNRKLAEDGRAAIEKDAEFDASSDREWTEGMDKE</sequence>
<evidence type="ECO:0000313" key="3">
    <source>
        <dbReference type="Proteomes" id="UP000566819"/>
    </source>
</evidence>
<comment type="caution">
    <text evidence="2">The sequence shown here is derived from an EMBL/GenBank/DDBJ whole genome shotgun (WGS) entry which is preliminary data.</text>
</comment>
<gene>
    <name evidence="2" type="ORF">G7Y89_g14909</name>
</gene>
<keyword evidence="1" id="KW-0812">Transmembrane</keyword>
<organism evidence="2 3">
    <name type="scientific">Cudoniella acicularis</name>
    <dbReference type="NCBI Taxonomy" id="354080"/>
    <lineage>
        <taxon>Eukaryota</taxon>
        <taxon>Fungi</taxon>
        <taxon>Dikarya</taxon>
        <taxon>Ascomycota</taxon>
        <taxon>Pezizomycotina</taxon>
        <taxon>Leotiomycetes</taxon>
        <taxon>Helotiales</taxon>
        <taxon>Tricladiaceae</taxon>
        <taxon>Cudoniella</taxon>
    </lineage>
</organism>
<dbReference type="Proteomes" id="UP000566819">
    <property type="component" value="Unassembled WGS sequence"/>
</dbReference>
<feature type="transmembrane region" description="Helical" evidence="1">
    <location>
        <begin position="36"/>
        <end position="63"/>
    </location>
</feature>
<reference evidence="2 3" key="1">
    <citation type="submission" date="2020-03" db="EMBL/GenBank/DDBJ databases">
        <title>Draft Genome Sequence of Cudoniella acicularis.</title>
        <authorList>
            <person name="Buettner E."/>
            <person name="Kellner H."/>
        </authorList>
    </citation>
    <scope>NUCLEOTIDE SEQUENCE [LARGE SCALE GENOMIC DNA]</scope>
    <source>
        <strain evidence="2 3">DSM 108380</strain>
    </source>
</reference>
<accession>A0A8H4QVR8</accession>
<name>A0A8H4QVR8_9HELO</name>
<keyword evidence="3" id="KW-1185">Reference proteome</keyword>
<keyword evidence="1" id="KW-1133">Transmembrane helix</keyword>
<proteinExistence type="predicted"/>
<dbReference type="OrthoDB" id="10561118at2759"/>
<dbReference type="AlphaFoldDB" id="A0A8H4QVR8"/>
<evidence type="ECO:0000256" key="1">
    <source>
        <dbReference type="SAM" id="Phobius"/>
    </source>
</evidence>
<keyword evidence="1" id="KW-0472">Membrane</keyword>
<evidence type="ECO:0000313" key="2">
    <source>
        <dbReference type="EMBL" id="KAF4618394.1"/>
    </source>
</evidence>